<comment type="caution">
    <text evidence="15">The sequence shown here is derived from an EMBL/GenBank/DDBJ whole genome shotgun (WGS) entry which is preliminary data.</text>
</comment>
<dbReference type="PIRSF" id="PIRSF001461">
    <property type="entry name" value="RPE"/>
    <property type="match status" value="1"/>
</dbReference>
<dbReference type="HAMAP" id="MF_02227">
    <property type="entry name" value="RPE"/>
    <property type="match status" value="1"/>
</dbReference>
<keyword evidence="8 10" id="KW-0479">Metal-binding</keyword>
<sequence>MTLPVRIAPSILAANFAKLGQEVADVTAAGADWIHLDVMDGHFVPNISFGPDVIKALRPHSKAFFDCHLMIAPADPYLEAFAKAGCDSITVHAEAGAHLHRSLQTIRSLGKKVGVTLNPATPLSVLENVLDDVDLILIMSVNPGFGGQKFIPAMLDKIRAAKSLIGNRPIELEVDGGITTETAGSAIAAGANVLVAGSAVFKGDGVDEYTKTVSALRASAESGRA</sequence>
<dbReference type="InterPro" id="IPR013785">
    <property type="entry name" value="Aldolase_TIM"/>
</dbReference>
<accession>A0AA92HA22</accession>
<dbReference type="InterPro" id="IPR000056">
    <property type="entry name" value="Ribul_P_3_epim-like"/>
</dbReference>
<evidence type="ECO:0000256" key="6">
    <source>
        <dbReference type="ARBA" id="ARBA00009541"/>
    </source>
</evidence>
<evidence type="ECO:0000256" key="2">
    <source>
        <dbReference type="ARBA" id="ARBA00001936"/>
    </source>
</evidence>
<dbReference type="Pfam" id="PF00834">
    <property type="entry name" value="Ribul_P_3_epim"/>
    <property type="match status" value="1"/>
</dbReference>
<dbReference type="InterPro" id="IPR026019">
    <property type="entry name" value="Ribul_P_3_epim"/>
</dbReference>
<name>A0AA92HA22_RHIRH</name>
<feature type="active site" description="Proton donor" evidence="10 12">
    <location>
        <position position="175"/>
    </location>
</feature>
<protein>
    <recommendedName>
        <fullName evidence="7 10">Ribulose-phosphate 3-epimerase</fullName>
        <ecNumber evidence="7 10">5.1.3.1</ecNumber>
    </recommendedName>
</protein>
<evidence type="ECO:0000256" key="8">
    <source>
        <dbReference type="ARBA" id="ARBA00022723"/>
    </source>
</evidence>
<keyword evidence="9 10" id="KW-0413">Isomerase</keyword>
<dbReference type="RefSeq" id="WP_116493472.1">
    <property type="nucleotide sequence ID" value="NZ_QDFR01000002.1"/>
</dbReference>
<feature type="binding site" evidence="10 14">
    <location>
        <begin position="144"/>
        <end position="147"/>
    </location>
    <ligand>
        <name>substrate</name>
    </ligand>
</feature>
<evidence type="ECO:0000256" key="13">
    <source>
        <dbReference type="PIRSR" id="PIRSR001461-2"/>
    </source>
</evidence>
<evidence type="ECO:0000256" key="4">
    <source>
        <dbReference type="ARBA" id="ARBA00001947"/>
    </source>
</evidence>
<dbReference type="InterPro" id="IPR011060">
    <property type="entry name" value="RibuloseP-bd_barrel"/>
</dbReference>
<comment type="cofactor">
    <cofactor evidence="4">
        <name>Zn(2+)</name>
        <dbReference type="ChEBI" id="CHEBI:29105"/>
    </cofactor>
</comment>
<dbReference type="SUPFAM" id="SSF51366">
    <property type="entry name" value="Ribulose-phoshate binding barrel"/>
    <property type="match status" value="1"/>
</dbReference>
<feature type="binding site" evidence="10 13">
    <location>
        <position position="37"/>
    </location>
    <ligand>
        <name>a divalent metal cation</name>
        <dbReference type="ChEBI" id="CHEBI:60240"/>
    </ligand>
</feature>
<organism evidence="15 16">
    <name type="scientific">Rhizobium rhizogenes</name>
    <name type="common">Agrobacterium rhizogenes</name>
    <dbReference type="NCBI Taxonomy" id="359"/>
    <lineage>
        <taxon>Bacteria</taxon>
        <taxon>Pseudomonadati</taxon>
        <taxon>Pseudomonadota</taxon>
        <taxon>Alphaproteobacteria</taxon>
        <taxon>Hyphomicrobiales</taxon>
        <taxon>Rhizobiaceae</taxon>
        <taxon>Rhizobium/Agrobacterium group</taxon>
        <taxon>Rhizobium</taxon>
    </lineage>
</organism>
<evidence type="ECO:0000256" key="11">
    <source>
        <dbReference type="PIRNR" id="PIRNR001461"/>
    </source>
</evidence>
<feature type="binding site" evidence="10 14">
    <location>
        <position position="68"/>
    </location>
    <ligand>
        <name>substrate</name>
    </ligand>
</feature>
<dbReference type="NCBIfam" id="NF004076">
    <property type="entry name" value="PRK05581.1-4"/>
    <property type="match status" value="1"/>
</dbReference>
<evidence type="ECO:0000256" key="12">
    <source>
        <dbReference type="PIRSR" id="PIRSR001461-1"/>
    </source>
</evidence>
<comment type="similarity">
    <text evidence="6 10 11">Belongs to the ribulose-phosphate 3-epimerase family.</text>
</comment>
<evidence type="ECO:0000256" key="1">
    <source>
        <dbReference type="ARBA" id="ARBA00001782"/>
    </source>
</evidence>
<comment type="cofactor">
    <cofactor evidence="2">
        <name>Mn(2+)</name>
        <dbReference type="ChEBI" id="CHEBI:29035"/>
    </cofactor>
</comment>
<dbReference type="EC" id="5.1.3.1" evidence="7 10"/>
<evidence type="ECO:0000256" key="9">
    <source>
        <dbReference type="ARBA" id="ARBA00023235"/>
    </source>
</evidence>
<comment type="function">
    <text evidence="10">Catalyzes the reversible epimerization of D-ribulose 5-phosphate to D-xylulose 5-phosphate.</text>
</comment>
<dbReference type="PROSITE" id="PS01086">
    <property type="entry name" value="RIBUL_P_3_EPIMER_2"/>
    <property type="match status" value="1"/>
</dbReference>
<dbReference type="GO" id="GO:0019323">
    <property type="term" value="P:pentose catabolic process"/>
    <property type="evidence" value="ECO:0007669"/>
    <property type="project" value="UniProtKB-UniRule"/>
</dbReference>
<evidence type="ECO:0000313" key="15">
    <source>
        <dbReference type="EMBL" id="PVE55394.1"/>
    </source>
</evidence>
<proteinExistence type="inferred from homology"/>
<keyword evidence="10 11" id="KW-0119">Carbohydrate metabolism</keyword>
<feature type="binding site" evidence="10 14">
    <location>
        <begin position="197"/>
        <end position="198"/>
    </location>
    <ligand>
        <name>substrate</name>
    </ligand>
</feature>
<evidence type="ECO:0000256" key="7">
    <source>
        <dbReference type="ARBA" id="ARBA00013188"/>
    </source>
</evidence>
<feature type="binding site" evidence="10 14">
    <location>
        <position position="10"/>
    </location>
    <ligand>
        <name>substrate</name>
    </ligand>
</feature>
<feature type="active site" description="Proton acceptor" evidence="10 12">
    <location>
        <position position="37"/>
    </location>
</feature>
<gene>
    <name evidence="10" type="primary">rpe</name>
    <name evidence="15" type="ORF">DC430_09380</name>
</gene>
<dbReference type="Proteomes" id="UP000244335">
    <property type="component" value="Unassembled WGS sequence"/>
</dbReference>
<feature type="binding site" evidence="14">
    <location>
        <position position="177"/>
    </location>
    <ligand>
        <name>substrate</name>
    </ligand>
</feature>
<dbReference type="EMBL" id="QDFR01000002">
    <property type="protein sequence ID" value="PVE55394.1"/>
    <property type="molecule type" value="Genomic_DNA"/>
</dbReference>
<keyword evidence="13" id="KW-0170">Cobalt</keyword>
<dbReference type="CDD" id="cd00429">
    <property type="entry name" value="RPE"/>
    <property type="match status" value="1"/>
</dbReference>
<evidence type="ECO:0000256" key="5">
    <source>
        <dbReference type="ARBA" id="ARBA00001954"/>
    </source>
</evidence>
<evidence type="ECO:0000313" key="16">
    <source>
        <dbReference type="Proteomes" id="UP000244335"/>
    </source>
</evidence>
<feature type="binding site" evidence="10 13">
    <location>
        <position position="175"/>
    </location>
    <ligand>
        <name>a divalent metal cation</name>
        <dbReference type="ChEBI" id="CHEBI:60240"/>
    </ligand>
</feature>
<evidence type="ECO:0000256" key="3">
    <source>
        <dbReference type="ARBA" id="ARBA00001941"/>
    </source>
</evidence>
<comment type="pathway">
    <text evidence="10">Carbohydrate degradation.</text>
</comment>
<dbReference type="PROSITE" id="PS01085">
    <property type="entry name" value="RIBUL_P_3_EPIMER_1"/>
    <property type="match status" value="1"/>
</dbReference>
<reference evidence="15 16" key="1">
    <citation type="submission" date="2018-04" db="EMBL/GenBank/DDBJ databases">
        <authorList>
            <person name="Hagen T."/>
        </authorList>
    </citation>
    <scope>NUCLEOTIDE SEQUENCE [LARGE SCALE GENOMIC DNA]</scope>
    <source>
        <strain evidence="15 16">TPD7009</strain>
    </source>
</reference>
<dbReference type="PANTHER" id="PTHR11749">
    <property type="entry name" value="RIBULOSE-5-PHOSPHATE-3-EPIMERASE"/>
    <property type="match status" value="1"/>
</dbReference>
<evidence type="ECO:0000256" key="14">
    <source>
        <dbReference type="PIRSR" id="PIRSR001461-3"/>
    </source>
</evidence>
<dbReference type="Gene3D" id="3.20.20.70">
    <property type="entry name" value="Aldolase class I"/>
    <property type="match status" value="1"/>
</dbReference>
<comment type="cofactor">
    <cofactor evidence="5">
        <name>Fe(2+)</name>
        <dbReference type="ChEBI" id="CHEBI:29033"/>
    </cofactor>
</comment>
<evidence type="ECO:0000256" key="10">
    <source>
        <dbReference type="HAMAP-Rule" id="MF_02227"/>
    </source>
</evidence>
<dbReference type="FunFam" id="3.20.20.70:FF:000004">
    <property type="entry name" value="Ribulose-phosphate 3-epimerase"/>
    <property type="match status" value="1"/>
</dbReference>
<dbReference type="GO" id="GO:0004750">
    <property type="term" value="F:D-ribulose-phosphate 3-epimerase activity"/>
    <property type="evidence" value="ECO:0007669"/>
    <property type="project" value="UniProtKB-UniRule"/>
</dbReference>
<comment type="catalytic activity">
    <reaction evidence="1 10 11">
        <text>D-ribulose 5-phosphate = D-xylulose 5-phosphate</text>
        <dbReference type="Rhea" id="RHEA:13677"/>
        <dbReference type="ChEBI" id="CHEBI:57737"/>
        <dbReference type="ChEBI" id="CHEBI:58121"/>
        <dbReference type="EC" id="5.1.3.1"/>
    </reaction>
</comment>
<comment type="cofactor">
    <cofactor evidence="3">
        <name>Co(2+)</name>
        <dbReference type="ChEBI" id="CHEBI:48828"/>
    </cofactor>
</comment>
<comment type="cofactor">
    <cofactor evidence="10 13">
        <name>a divalent metal cation</name>
        <dbReference type="ChEBI" id="CHEBI:60240"/>
    </cofactor>
    <text evidence="10 13">Binds 1 divalent metal cation per subunit.</text>
</comment>
<dbReference type="AlphaFoldDB" id="A0AA92HA22"/>
<dbReference type="NCBIfam" id="TIGR01163">
    <property type="entry name" value="rpe"/>
    <property type="match status" value="1"/>
</dbReference>
<keyword evidence="13" id="KW-0464">Manganese</keyword>
<feature type="binding site" evidence="10 13">
    <location>
        <position position="68"/>
    </location>
    <ligand>
        <name>a divalent metal cation</name>
        <dbReference type="ChEBI" id="CHEBI:60240"/>
    </ligand>
</feature>
<feature type="binding site" evidence="10">
    <location>
        <begin position="175"/>
        <end position="177"/>
    </location>
    <ligand>
        <name>substrate</name>
    </ligand>
</feature>
<feature type="binding site" evidence="10 13">
    <location>
        <position position="35"/>
    </location>
    <ligand>
        <name>a divalent metal cation</name>
        <dbReference type="ChEBI" id="CHEBI:60240"/>
    </ligand>
</feature>
<keyword evidence="13" id="KW-0862">Zinc</keyword>
<dbReference type="GO" id="GO:0006098">
    <property type="term" value="P:pentose-phosphate shunt"/>
    <property type="evidence" value="ECO:0007669"/>
    <property type="project" value="UniProtKB-UniRule"/>
</dbReference>
<dbReference type="GO" id="GO:0005737">
    <property type="term" value="C:cytoplasm"/>
    <property type="evidence" value="ECO:0007669"/>
    <property type="project" value="UniProtKB-ARBA"/>
</dbReference>
<dbReference type="GO" id="GO:0046872">
    <property type="term" value="F:metal ion binding"/>
    <property type="evidence" value="ECO:0007669"/>
    <property type="project" value="UniProtKB-UniRule"/>
</dbReference>